<dbReference type="EMBL" id="CAUYUJ010017360">
    <property type="protein sequence ID" value="CAK0874133.1"/>
    <property type="molecule type" value="Genomic_DNA"/>
</dbReference>
<evidence type="ECO:0000256" key="2">
    <source>
        <dbReference type="SAM" id="MobiDB-lite"/>
    </source>
</evidence>
<feature type="compositionally biased region" description="Low complexity" evidence="2">
    <location>
        <begin position="341"/>
        <end position="353"/>
    </location>
</feature>
<evidence type="ECO:0000313" key="4">
    <source>
        <dbReference type="EMBL" id="CAK0874133.1"/>
    </source>
</evidence>
<sequence>MVAMKLLLSFAVVASLAAASQVTPVEKVLELLKELEGQVMAEGTAESAAYDEFACFCREKTEGLASTIGQAKEEIDTLSADIESDTKEKIVKLGELEERKKKQEADMAALAEAKAQLAKDTAQYDYDAADLQKAVDSLRGAVTALNDARPTPAALIALGRAVKMGTVASALRKMKTPAAQSVGTLLQSGVDPSSPEYKYHSEGIVETLDSLLEEFTAKKTDLDSEWTKTKAAAELMISGLEADIENNKNAMNVLNTSVEDLKFGIAADTEALVVSEAMLKDDKLYLKDLTASCEARATDWDQRSQMRAGELKALTGAVSILEQEVAGRDEAVNKRAFAQTRAKAPRASSAPASLVQVRSHGGHDLEQAQSQQQAAQGRAVDVLTKEAQRLGSRSLSVVAMQIAADPFAKVKGIIQTLIERLLRESIDEATKQGFCNTELGVAKTDRNFRYKDVMRLNTDIQGLELKRDELDAEIQELVPAIAELTTDLQNATTMREQQHVQNMADIKTAKEGLEGVTQAIVIIKTFYSQAAKATALVQASPVDEDTSGPGFAGNYGGKQVASHGIIGMLEVIKTDFERTITHTQASEEEAHAEFIEFERASKTDISGKSKKEDLDREDLKTTLAAIVEKMSALTTSQGLLDAALKRLTDLKPMCTDFGQSYSDRVAKREEEIAALRQAICALAPADPSVEPQCQ</sequence>
<accession>A0ABN9VMJ2</accession>
<organism evidence="4 5">
    <name type="scientific">Prorocentrum cordatum</name>
    <dbReference type="NCBI Taxonomy" id="2364126"/>
    <lineage>
        <taxon>Eukaryota</taxon>
        <taxon>Sar</taxon>
        <taxon>Alveolata</taxon>
        <taxon>Dinophyceae</taxon>
        <taxon>Prorocentrales</taxon>
        <taxon>Prorocentraceae</taxon>
        <taxon>Prorocentrum</taxon>
    </lineage>
</organism>
<proteinExistence type="predicted"/>
<reference evidence="4" key="1">
    <citation type="submission" date="2023-10" db="EMBL/GenBank/DDBJ databases">
        <authorList>
            <person name="Chen Y."/>
            <person name="Shah S."/>
            <person name="Dougan E. K."/>
            <person name="Thang M."/>
            <person name="Chan C."/>
        </authorList>
    </citation>
    <scope>NUCLEOTIDE SEQUENCE [LARGE SCALE GENOMIC DNA]</scope>
</reference>
<keyword evidence="5" id="KW-1185">Reference proteome</keyword>
<keyword evidence="3" id="KW-0732">Signal</keyword>
<evidence type="ECO:0000256" key="1">
    <source>
        <dbReference type="SAM" id="Coils"/>
    </source>
</evidence>
<feature type="chain" id="PRO_5047476231" evidence="3">
    <location>
        <begin position="20"/>
        <end position="694"/>
    </location>
</feature>
<name>A0ABN9VMJ2_9DINO</name>
<feature type="signal peptide" evidence="3">
    <location>
        <begin position="1"/>
        <end position="19"/>
    </location>
</feature>
<evidence type="ECO:0000313" key="5">
    <source>
        <dbReference type="Proteomes" id="UP001189429"/>
    </source>
</evidence>
<gene>
    <name evidence="4" type="ORF">PCOR1329_LOCUS59124</name>
</gene>
<keyword evidence="1" id="KW-0175">Coiled coil</keyword>
<feature type="coiled-coil region" evidence="1">
    <location>
        <begin position="68"/>
        <end position="120"/>
    </location>
</feature>
<dbReference type="Proteomes" id="UP001189429">
    <property type="component" value="Unassembled WGS sequence"/>
</dbReference>
<feature type="region of interest" description="Disordered" evidence="2">
    <location>
        <begin position="341"/>
        <end position="373"/>
    </location>
</feature>
<comment type="caution">
    <text evidence="4">The sequence shown here is derived from an EMBL/GenBank/DDBJ whole genome shotgun (WGS) entry which is preliminary data.</text>
</comment>
<evidence type="ECO:0000256" key="3">
    <source>
        <dbReference type="SAM" id="SignalP"/>
    </source>
</evidence>
<protein>
    <submittedName>
        <fullName evidence="4">Uncharacterized protein</fullName>
    </submittedName>
</protein>